<evidence type="ECO:0000256" key="8">
    <source>
        <dbReference type="ARBA" id="ARBA00023002"/>
    </source>
</evidence>
<name>A0A4Y9S8X4_9BURK</name>
<dbReference type="OrthoDB" id="9786494at2"/>
<sequence length="403" mass="43177">PAAPALASAKRAVVIGAGLAGSAAAQRLCARGWRVTLIERHAQPAQEASGNLAGIFMPLLSRDDNIPTRLSRAAYLFALREWHRMGGVGRVFDGADCGVLQLARDERHARVQRDALAQWNYPQEYARWAGADEASTLIGAATPHGGWLFERGGWARPASLCEAMLASCGDNLQRVFCTEALELRRQDEEWRVHGADGKLLAEAPTVILASGAAADRIAQAAELPLFKLRGQVTHLPVDGAARPPVLPLVVCREAYVTPPSQGMVCAGATYDNDDDPVLRASSQQENLARLAEIIPGDDVAALAQSAPLAGRVGFRCAAPDRLPLAGALPDYPNAGRLECLPDVPRHPGLHCLLGYASRGLIWAPLMAELLVSQLEGTPPPLEAALVDALDPGRFLLKQRRREQ</sequence>
<feature type="non-terminal residue" evidence="11">
    <location>
        <position position="1"/>
    </location>
</feature>
<proteinExistence type="predicted"/>
<dbReference type="GO" id="GO:0032259">
    <property type="term" value="P:methylation"/>
    <property type="evidence" value="ECO:0007669"/>
    <property type="project" value="UniProtKB-KW"/>
</dbReference>
<evidence type="ECO:0000256" key="2">
    <source>
        <dbReference type="ARBA" id="ARBA00022603"/>
    </source>
</evidence>
<reference evidence="11 12" key="1">
    <citation type="submission" date="2019-03" db="EMBL/GenBank/DDBJ databases">
        <title>Draft Genome Sequence of Duganella callidus sp. nov., a Novel Duganella Species Isolated from Cultivated Soil.</title>
        <authorList>
            <person name="Raths R."/>
            <person name="Peta V."/>
            <person name="Bucking H."/>
        </authorList>
    </citation>
    <scope>NUCLEOTIDE SEQUENCE [LARGE SCALE GENOMIC DNA]</scope>
    <source>
        <strain evidence="11 12">DN04</strain>
    </source>
</reference>
<organism evidence="11 12">
    <name type="scientific">Duganella callida</name>
    <dbReference type="NCBI Taxonomy" id="2561932"/>
    <lineage>
        <taxon>Bacteria</taxon>
        <taxon>Pseudomonadati</taxon>
        <taxon>Pseudomonadota</taxon>
        <taxon>Betaproteobacteria</taxon>
        <taxon>Burkholderiales</taxon>
        <taxon>Oxalobacteraceae</taxon>
        <taxon>Telluria group</taxon>
        <taxon>Duganella</taxon>
    </lineage>
</organism>
<evidence type="ECO:0000256" key="4">
    <source>
        <dbReference type="ARBA" id="ARBA00022679"/>
    </source>
</evidence>
<evidence type="ECO:0000256" key="1">
    <source>
        <dbReference type="ARBA" id="ARBA00022490"/>
    </source>
</evidence>
<evidence type="ECO:0000313" key="12">
    <source>
        <dbReference type="Proteomes" id="UP000297729"/>
    </source>
</evidence>
<accession>A0A4Y9S8X4</accession>
<keyword evidence="7" id="KW-0274">FAD</keyword>
<evidence type="ECO:0000313" key="11">
    <source>
        <dbReference type="EMBL" id="TFW18239.1"/>
    </source>
</evidence>
<evidence type="ECO:0000256" key="7">
    <source>
        <dbReference type="ARBA" id="ARBA00022827"/>
    </source>
</evidence>
<dbReference type="SUPFAM" id="SSF54373">
    <property type="entry name" value="FAD-linked reductases, C-terminal domain"/>
    <property type="match status" value="1"/>
</dbReference>
<keyword evidence="8" id="KW-0560">Oxidoreductase</keyword>
<dbReference type="Proteomes" id="UP000297729">
    <property type="component" value="Unassembled WGS sequence"/>
</dbReference>
<evidence type="ECO:0000259" key="10">
    <source>
        <dbReference type="Pfam" id="PF01266"/>
    </source>
</evidence>
<dbReference type="RefSeq" id="WP_135203082.1">
    <property type="nucleotide sequence ID" value="NZ_SPVG01000186.1"/>
</dbReference>
<keyword evidence="3" id="KW-0285">Flavoprotein</keyword>
<keyword evidence="2" id="KW-0489">Methyltransferase</keyword>
<keyword evidence="4" id="KW-0808">Transferase</keyword>
<evidence type="ECO:0000256" key="5">
    <source>
        <dbReference type="ARBA" id="ARBA00022691"/>
    </source>
</evidence>
<dbReference type="InterPro" id="IPR017610">
    <property type="entry name" value="tRNA_S-uridine_synth_MnmC_C"/>
</dbReference>
<comment type="caution">
    <text evidence="11">The sequence shown here is derived from an EMBL/GenBank/DDBJ whole genome shotgun (WGS) entry which is preliminary data.</text>
</comment>
<dbReference type="AlphaFoldDB" id="A0A4Y9S8X4"/>
<dbReference type="GO" id="GO:0016645">
    <property type="term" value="F:oxidoreductase activity, acting on the CH-NH group of donors"/>
    <property type="evidence" value="ECO:0007669"/>
    <property type="project" value="InterPro"/>
</dbReference>
<dbReference type="InterPro" id="IPR006076">
    <property type="entry name" value="FAD-dep_OxRdtase"/>
</dbReference>
<keyword evidence="5" id="KW-0949">S-adenosyl-L-methionine</keyword>
<keyword evidence="9" id="KW-0511">Multifunctional enzyme</keyword>
<protein>
    <submittedName>
        <fullName evidence="11">FAD-dependent oxidoreductase</fullName>
    </submittedName>
</protein>
<keyword evidence="1" id="KW-0963">Cytoplasm</keyword>
<dbReference type="InterPro" id="IPR036188">
    <property type="entry name" value="FAD/NAD-bd_sf"/>
</dbReference>
<keyword evidence="6" id="KW-0819">tRNA processing</keyword>
<dbReference type="EMBL" id="SPVG01000186">
    <property type="protein sequence ID" value="TFW18239.1"/>
    <property type="molecule type" value="Genomic_DNA"/>
</dbReference>
<keyword evidence="12" id="KW-1185">Reference proteome</keyword>
<evidence type="ECO:0000256" key="9">
    <source>
        <dbReference type="ARBA" id="ARBA00023268"/>
    </source>
</evidence>
<feature type="domain" description="FAD dependent oxidoreductase" evidence="10">
    <location>
        <begin position="12"/>
        <end position="371"/>
    </location>
</feature>
<dbReference type="NCBIfam" id="TIGR03197">
    <property type="entry name" value="MnmC_Cterm"/>
    <property type="match status" value="1"/>
</dbReference>
<dbReference type="Gene3D" id="3.30.9.10">
    <property type="entry name" value="D-Amino Acid Oxidase, subunit A, domain 2"/>
    <property type="match status" value="1"/>
</dbReference>
<dbReference type="Gene3D" id="3.50.50.60">
    <property type="entry name" value="FAD/NAD(P)-binding domain"/>
    <property type="match status" value="1"/>
</dbReference>
<dbReference type="GO" id="GO:0002098">
    <property type="term" value="P:tRNA wobble uridine modification"/>
    <property type="evidence" value="ECO:0007669"/>
    <property type="project" value="TreeGrafter"/>
</dbReference>
<dbReference type="GO" id="GO:0005737">
    <property type="term" value="C:cytoplasm"/>
    <property type="evidence" value="ECO:0007669"/>
    <property type="project" value="TreeGrafter"/>
</dbReference>
<dbReference type="GO" id="GO:0004808">
    <property type="term" value="F:tRNA (5-methylaminomethyl-2-thiouridylate)(34)-methyltransferase activity"/>
    <property type="evidence" value="ECO:0007669"/>
    <property type="project" value="TreeGrafter"/>
</dbReference>
<dbReference type="SUPFAM" id="SSF51905">
    <property type="entry name" value="FAD/NAD(P)-binding domain"/>
    <property type="match status" value="1"/>
</dbReference>
<evidence type="ECO:0000256" key="6">
    <source>
        <dbReference type="ARBA" id="ARBA00022694"/>
    </source>
</evidence>
<dbReference type="Pfam" id="PF01266">
    <property type="entry name" value="DAO"/>
    <property type="match status" value="1"/>
</dbReference>
<dbReference type="PANTHER" id="PTHR13847:SF283">
    <property type="entry name" value="TRNA 5-METHYLAMINOMETHYL-2-THIOURIDINE BIOSYNTHESIS BIFUNCTIONAL PROTEIN MNMC"/>
    <property type="match status" value="1"/>
</dbReference>
<evidence type="ECO:0000256" key="3">
    <source>
        <dbReference type="ARBA" id="ARBA00022630"/>
    </source>
</evidence>
<dbReference type="PANTHER" id="PTHR13847">
    <property type="entry name" value="SARCOSINE DEHYDROGENASE-RELATED"/>
    <property type="match status" value="1"/>
</dbReference>
<gene>
    <name evidence="11" type="ORF">E4L98_18810</name>
</gene>